<reference evidence="3" key="1">
    <citation type="submission" date="2021-09" db="EMBL/GenBank/DDBJ databases">
        <title>A high-quality genome of the endoparasitic fungus Hirsutella rhossiliensis with a comparison of Hirsutella genomes reveals transposable elements contributing to genome size variation.</title>
        <authorList>
            <person name="Lin R."/>
            <person name="Jiao Y."/>
            <person name="Sun X."/>
            <person name="Ling J."/>
            <person name="Xie B."/>
            <person name="Cheng X."/>
        </authorList>
    </citation>
    <scope>NUCLEOTIDE SEQUENCE</scope>
    <source>
        <strain evidence="3">HR02</strain>
    </source>
</reference>
<evidence type="ECO:0000313" key="4">
    <source>
        <dbReference type="Proteomes" id="UP000824596"/>
    </source>
</evidence>
<dbReference type="AlphaFoldDB" id="A0A9P8MT99"/>
<proteinExistence type="predicted"/>
<keyword evidence="1" id="KW-0808">Transferase</keyword>
<gene>
    <name evidence="3" type="ORF">HRG_08175</name>
</gene>
<dbReference type="RefSeq" id="XP_044718535.1">
    <property type="nucleotide sequence ID" value="XM_044866646.1"/>
</dbReference>
<dbReference type="EMBL" id="JAIZPD010000009">
    <property type="protein sequence ID" value="KAH0961022.1"/>
    <property type="molecule type" value="Genomic_DNA"/>
</dbReference>
<dbReference type="CDD" id="cd02440">
    <property type="entry name" value="AdoMet_MTases"/>
    <property type="match status" value="1"/>
</dbReference>
<dbReference type="SUPFAM" id="SSF53335">
    <property type="entry name" value="S-adenosyl-L-methionine-dependent methyltransferases"/>
    <property type="match status" value="1"/>
</dbReference>
<comment type="caution">
    <text evidence="3">The sequence shown here is derived from an EMBL/GenBank/DDBJ whole genome shotgun (WGS) entry which is preliminary data.</text>
</comment>
<dbReference type="Proteomes" id="UP000824596">
    <property type="component" value="Unassembled WGS sequence"/>
</dbReference>
<dbReference type="Pfam" id="PF13649">
    <property type="entry name" value="Methyltransf_25"/>
    <property type="match status" value="1"/>
</dbReference>
<feature type="domain" description="Methyltransferase" evidence="2">
    <location>
        <begin position="63"/>
        <end position="162"/>
    </location>
</feature>
<dbReference type="GeneID" id="68357304"/>
<name>A0A9P8MT99_9HYPO</name>
<keyword evidence="3" id="KW-0489">Methyltransferase</keyword>
<dbReference type="InterPro" id="IPR041698">
    <property type="entry name" value="Methyltransf_25"/>
</dbReference>
<evidence type="ECO:0000313" key="3">
    <source>
        <dbReference type="EMBL" id="KAH0961022.1"/>
    </source>
</evidence>
<dbReference type="OrthoDB" id="2013972at2759"/>
<organism evidence="3 4">
    <name type="scientific">Hirsutella rhossiliensis</name>
    <dbReference type="NCBI Taxonomy" id="111463"/>
    <lineage>
        <taxon>Eukaryota</taxon>
        <taxon>Fungi</taxon>
        <taxon>Dikarya</taxon>
        <taxon>Ascomycota</taxon>
        <taxon>Pezizomycotina</taxon>
        <taxon>Sordariomycetes</taxon>
        <taxon>Hypocreomycetidae</taxon>
        <taxon>Hypocreales</taxon>
        <taxon>Ophiocordycipitaceae</taxon>
        <taxon>Hirsutella</taxon>
    </lineage>
</organism>
<evidence type="ECO:0000259" key="2">
    <source>
        <dbReference type="Pfam" id="PF13649"/>
    </source>
</evidence>
<dbReference type="PANTHER" id="PTHR43861">
    <property type="entry name" value="TRANS-ACONITATE 2-METHYLTRANSFERASE-RELATED"/>
    <property type="match status" value="1"/>
</dbReference>
<evidence type="ECO:0000256" key="1">
    <source>
        <dbReference type="ARBA" id="ARBA00022679"/>
    </source>
</evidence>
<dbReference type="Gene3D" id="3.40.50.150">
    <property type="entry name" value="Vaccinia Virus protein VP39"/>
    <property type="match status" value="1"/>
</dbReference>
<accession>A0A9P8MT99</accession>
<keyword evidence="4" id="KW-1185">Reference proteome</keyword>
<sequence>MPHQPSLADAAANLSELFQRAGQKTTTSEQDLVMVSRQMLRLLAAPLLEQMGLPQTTSSVALLDNACGTGVVTQEVQSALAVEVLRRSRFMCADSSEAMIGLVRKRAAAEGWVNVEARVADARDSGLPADSFSHVAVALGLHIIPDPDAVIEDCRRMLRPGGIFGATTFPQRNGQMFWYPDMRSAFASLPFPTPPLPDTMPMQMHSSGRWDDAAWVEQHLRKRHGLAGVTVRTVGGRWRVEDAGEFVAAFGVMLPWLMATWWDEETRMEHPVDKVRELVRRHLAEKHGGGGWEVEWEVLSMTGVEP</sequence>
<protein>
    <submittedName>
        <fullName evidence="3">Methyltransferase domain-containing protein</fullName>
    </submittedName>
</protein>
<dbReference type="InterPro" id="IPR029063">
    <property type="entry name" value="SAM-dependent_MTases_sf"/>
</dbReference>
<dbReference type="GO" id="GO:0008168">
    <property type="term" value="F:methyltransferase activity"/>
    <property type="evidence" value="ECO:0007669"/>
    <property type="project" value="UniProtKB-KW"/>
</dbReference>
<dbReference type="GO" id="GO:0032259">
    <property type="term" value="P:methylation"/>
    <property type="evidence" value="ECO:0007669"/>
    <property type="project" value="UniProtKB-KW"/>
</dbReference>